<gene>
    <name evidence="7" type="ORF">CWC22_016265</name>
</gene>
<dbReference type="InterPro" id="IPR035965">
    <property type="entry name" value="PAS-like_dom_sf"/>
</dbReference>
<dbReference type="GO" id="GO:0000155">
    <property type="term" value="F:phosphorelay sensor kinase activity"/>
    <property type="evidence" value="ECO:0007669"/>
    <property type="project" value="InterPro"/>
</dbReference>
<dbReference type="Pfam" id="PF08447">
    <property type="entry name" value="PAS_3"/>
    <property type="match status" value="2"/>
</dbReference>
<dbReference type="InterPro" id="IPR052162">
    <property type="entry name" value="Sensor_kinase/Photoreceptor"/>
</dbReference>
<dbReference type="SUPFAM" id="SSF47384">
    <property type="entry name" value="Homodimeric domain of signal transducing histidine kinase"/>
    <property type="match status" value="1"/>
</dbReference>
<evidence type="ECO:0000313" key="8">
    <source>
        <dbReference type="Proteomes" id="UP000305729"/>
    </source>
</evidence>
<dbReference type="InterPro" id="IPR036097">
    <property type="entry name" value="HisK_dim/P_sf"/>
</dbReference>
<dbReference type="PROSITE" id="PS50109">
    <property type="entry name" value="HIS_KIN"/>
    <property type="match status" value="1"/>
</dbReference>
<accession>A0A5S3UVS7</accession>
<keyword evidence="4" id="KW-0808">Transferase</keyword>
<dbReference type="Proteomes" id="UP000305729">
    <property type="component" value="Chromosome 1"/>
</dbReference>
<organism evidence="7 8">
    <name type="scientific">Pseudoalteromonas rubra</name>
    <dbReference type="NCBI Taxonomy" id="43658"/>
    <lineage>
        <taxon>Bacteria</taxon>
        <taxon>Pseudomonadati</taxon>
        <taxon>Pseudomonadota</taxon>
        <taxon>Gammaproteobacteria</taxon>
        <taxon>Alteromonadales</taxon>
        <taxon>Pseudoalteromonadaceae</taxon>
        <taxon>Pseudoalteromonas</taxon>
    </lineage>
</organism>
<dbReference type="GO" id="GO:0006355">
    <property type="term" value="P:regulation of DNA-templated transcription"/>
    <property type="evidence" value="ECO:0007669"/>
    <property type="project" value="InterPro"/>
</dbReference>
<evidence type="ECO:0000313" key="7">
    <source>
        <dbReference type="EMBL" id="QPB84456.1"/>
    </source>
</evidence>
<dbReference type="CDD" id="cd00130">
    <property type="entry name" value="PAS"/>
    <property type="match status" value="3"/>
</dbReference>
<dbReference type="PANTHER" id="PTHR43304">
    <property type="entry name" value="PHYTOCHROME-LIKE PROTEIN CPH1"/>
    <property type="match status" value="1"/>
</dbReference>
<dbReference type="AlphaFoldDB" id="A0A5S3UVS7"/>
<dbReference type="InterPro" id="IPR004358">
    <property type="entry name" value="Sig_transdc_His_kin-like_C"/>
</dbReference>
<dbReference type="Gene3D" id="3.30.450.20">
    <property type="entry name" value="PAS domain"/>
    <property type="match status" value="4"/>
</dbReference>
<feature type="transmembrane region" description="Helical" evidence="6">
    <location>
        <begin position="32"/>
        <end position="52"/>
    </location>
</feature>
<dbReference type="EC" id="2.7.13.3" evidence="2"/>
<name>A0A5S3UVS7_9GAMM</name>
<dbReference type="InterPro" id="IPR005467">
    <property type="entry name" value="His_kinase_dom"/>
</dbReference>
<dbReference type="InterPro" id="IPR013655">
    <property type="entry name" value="PAS_fold_3"/>
</dbReference>
<keyword evidence="6" id="KW-0472">Membrane</keyword>
<dbReference type="InterPro" id="IPR058544">
    <property type="entry name" value="ETR1_N"/>
</dbReference>
<dbReference type="PROSITE" id="PS50112">
    <property type="entry name" value="PAS"/>
    <property type="match status" value="2"/>
</dbReference>
<dbReference type="PROSITE" id="PS50113">
    <property type="entry name" value="PAC"/>
    <property type="match status" value="3"/>
</dbReference>
<evidence type="ECO:0000256" key="1">
    <source>
        <dbReference type="ARBA" id="ARBA00000085"/>
    </source>
</evidence>
<dbReference type="Pfam" id="PF08448">
    <property type="entry name" value="PAS_4"/>
    <property type="match status" value="1"/>
</dbReference>
<protein>
    <recommendedName>
        <fullName evidence="2">histidine kinase</fullName>
        <ecNumber evidence="2">2.7.13.3</ecNumber>
    </recommendedName>
</protein>
<evidence type="ECO:0000256" key="5">
    <source>
        <dbReference type="ARBA" id="ARBA00022777"/>
    </source>
</evidence>
<dbReference type="EMBL" id="CP045429">
    <property type="protein sequence ID" value="QPB84456.1"/>
    <property type="molecule type" value="Genomic_DNA"/>
</dbReference>
<dbReference type="Pfam" id="PF25487">
    <property type="entry name" value="ETR1_N"/>
    <property type="match status" value="1"/>
</dbReference>
<comment type="catalytic activity">
    <reaction evidence="1">
        <text>ATP + protein L-histidine = ADP + protein N-phospho-L-histidine.</text>
        <dbReference type="EC" id="2.7.13.3"/>
    </reaction>
</comment>
<dbReference type="InterPro" id="IPR036890">
    <property type="entry name" value="HATPase_C_sf"/>
</dbReference>
<proteinExistence type="predicted"/>
<evidence type="ECO:0000256" key="4">
    <source>
        <dbReference type="ARBA" id="ARBA00022679"/>
    </source>
</evidence>
<dbReference type="SMART" id="SM00387">
    <property type="entry name" value="HATPase_c"/>
    <property type="match status" value="1"/>
</dbReference>
<dbReference type="InterPro" id="IPR013767">
    <property type="entry name" value="PAS_fold"/>
</dbReference>
<keyword evidence="5" id="KW-0418">Kinase</keyword>
<dbReference type="InterPro" id="IPR000700">
    <property type="entry name" value="PAS-assoc_C"/>
</dbReference>
<dbReference type="Pfam" id="PF02518">
    <property type="entry name" value="HATPase_c"/>
    <property type="match status" value="1"/>
</dbReference>
<dbReference type="RefSeq" id="WP_138538715.1">
    <property type="nucleotide sequence ID" value="NZ_CP045429.1"/>
</dbReference>
<sequence>METNSFESFFHDAYMPHGHCYLWQPHLLWGNVISDLLIATAYFSIPIAIMIFAKKRPDVGGHWLFVLFSSFILLCGLTHLIGIYTVWQGAYGMHALAKMATALVSITTAVYMFRLIPSAVAIPTPNQLQGVSRKLDKVTQEKYRLDSKLAEHELTHFILNTLPASIVVLDDTFRITQCNPHLLKTLGLKDNQPNGQSLSELIEFSDPFTTIDTLAHKLSNADTAELATLCHIKVENKPAIPMEMKLVKAQFEEQSVVLALFNNLSTLKSTERALKESDKKMRRAVNATADGIWEWNVVTGEVSYSPRLMAMIGKANIEHPNYEDWYEHIHPEHRLRVEQAIKQHFQSKEQYQVEYQGRNEHGEFSWFLAVGNSQFDEQGKPLLMSGALRNIESSKILERQISEKTNILNAIYNGASQAIWLLQVESDGDFTFLEFNPTACQRASILLEDIQFKRLSELRGKMFDDQILDHIQDNYQTCCELKKPLEYIEMLPTHDQELWYQTTLYPLLNSEGKVTKLVGTAIDITARKYAETELQESQQFLQRIIDSAVCGLYLYDLKQQANVKINRRYTHLLGYTLQELENCHFMNLFHPQEHALLDAHMKEVSASQNGDLIPLTYRFKHKQGHWVWCYSLDTIVTRDEQGEPELMLGTFVDITEQTNLQSELQESQADLAYFASIVSRDVHEPLSKIAVLCDSLSQHLAQTLKTNDKAALEVGQILDTTERMRTVIPELLTLSRLHEHQLTLTRVSLNSLIAKACDQLSNNIAESHIQIMCDTPDCELQVDDTLFIQVWQNLIANSIQFCEDNHTPSVRISAEHEGETIILHYQDNGIGLPQQLSQQTFTSNHSLNGNSHNDDSLNGSGVSLSLCKKIINLHNGQITCIDNAQGGTHFLITLKQPEE</sequence>
<reference evidence="7 8" key="1">
    <citation type="submission" date="2019-10" db="EMBL/GenBank/DDBJ databases">
        <title>Pseudoalteromonas rubra S4059.</title>
        <authorList>
            <person name="Paulsen S."/>
            <person name="Wang X."/>
        </authorList>
    </citation>
    <scope>NUCLEOTIDE SEQUENCE [LARGE SCALE GENOMIC DNA]</scope>
    <source>
        <strain evidence="7 8">S4059</strain>
    </source>
</reference>
<dbReference type="Gene3D" id="1.10.287.130">
    <property type="match status" value="1"/>
</dbReference>
<keyword evidence="3" id="KW-0597">Phosphoprotein</keyword>
<evidence type="ECO:0000256" key="3">
    <source>
        <dbReference type="ARBA" id="ARBA00022553"/>
    </source>
</evidence>
<dbReference type="PRINTS" id="PR00344">
    <property type="entry name" value="BCTRLSENSOR"/>
</dbReference>
<keyword evidence="6" id="KW-1133">Transmembrane helix</keyword>
<dbReference type="InterPro" id="IPR000014">
    <property type="entry name" value="PAS"/>
</dbReference>
<dbReference type="InterPro" id="IPR001610">
    <property type="entry name" value="PAC"/>
</dbReference>
<dbReference type="NCBIfam" id="TIGR00229">
    <property type="entry name" value="sensory_box"/>
    <property type="match status" value="1"/>
</dbReference>
<dbReference type="Pfam" id="PF00989">
    <property type="entry name" value="PAS"/>
    <property type="match status" value="1"/>
</dbReference>
<keyword evidence="6" id="KW-0812">Transmembrane</keyword>
<dbReference type="SMART" id="SM00091">
    <property type="entry name" value="PAS"/>
    <property type="match status" value="4"/>
</dbReference>
<dbReference type="SUPFAM" id="SSF55785">
    <property type="entry name" value="PYP-like sensor domain (PAS domain)"/>
    <property type="match status" value="4"/>
</dbReference>
<dbReference type="InterPro" id="IPR003594">
    <property type="entry name" value="HATPase_dom"/>
</dbReference>
<evidence type="ECO:0000256" key="6">
    <source>
        <dbReference type="SAM" id="Phobius"/>
    </source>
</evidence>
<dbReference type="Gene3D" id="3.30.565.10">
    <property type="entry name" value="Histidine kinase-like ATPase, C-terminal domain"/>
    <property type="match status" value="1"/>
</dbReference>
<dbReference type="InterPro" id="IPR013656">
    <property type="entry name" value="PAS_4"/>
</dbReference>
<dbReference type="SUPFAM" id="SSF55874">
    <property type="entry name" value="ATPase domain of HSP90 chaperone/DNA topoisomerase II/histidine kinase"/>
    <property type="match status" value="1"/>
</dbReference>
<feature type="transmembrane region" description="Helical" evidence="6">
    <location>
        <begin position="64"/>
        <end position="87"/>
    </location>
</feature>
<dbReference type="SMART" id="SM00086">
    <property type="entry name" value="PAC"/>
    <property type="match status" value="3"/>
</dbReference>
<evidence type="ECO:0000256" key="2">
    <source>
        <dbReference type="ARBA" id="ARBA00012438"/>
    </source>
</evidence>
<dbReference type="PANTHER" id="PTHR43304:SF1">
    <property type="entry name" value="PAC DOMAIN-CONTAINING PROTEIN"/>
    <property type="match status" value="1"/>
</dbReference>